<dbReference type="KEGG" id="cof:FOZ74_15950"/>
<dbReference type="SUPFAM" id="SSF52402">
    <property type="entry name" value="Adenine nucleotide alpha hydrolases-like"/>
    <property type="match status" value="1"/>
</dbReference>
<accession>A0A5B8RXZ0</accession>
<comment type="similarity">
    <text evidence="1">Belongs to the universal stress protein A family.</text>
</comment>
<name>A0A5B8RXZ0_9BURK</name>
<evidence type="ECO:0000313" key="4">
    <source>
        <dbReference type="Proteomes" id="UP000321199"/>
    </source>
</evidence>
<feature type="domain" description="UspA" evidence="2">
    <location>
        <begin position="2"/>
        <end position="128"/>
    </location>
</feature>
<dbReference type="PRINTS" id="PR01438">
    <property type="entry name" value="UNVRSLSTRESS"/>
</dbReference>
<dbReference type="PANTHER" id="PTHR46268">
    <property type="entry name" value="STRESS RESPONSE PROTEIN NHAX"/>
    <property type="match status" value="1"/>
</dbReference>
<dbReference type="EMBL" id="CP042344">
    <property type="protein sequence ID" value="QEA14400.1"/>
    <property type="molecule type" value="Genomic_DNA"/>
</dbReference>
<evidence type="ECO:0000259" key="2">
    <source>
        <dbReference type="Pfam" id="PF00582"/>
    </source>
</evidence>
<dbReference type="PANTHER" id="PTHR46268:SF15">
    <property type="entry name" value="UNIVERSAL STRESS PROTEIN HP_0031"/>
    <property type="match status" value="1"/>
</dbReference>
<protein>
    <submittedName>
        <fullName evidence="3">Universal stress protein</fullName>
    </submittedName>
</protein>
<sequence length="130" mass="14012">MTVLVAYVPRPEGQAALDKGIELATQNNEQLVVINAGPGGRSEDPNVVSGYEVERVEERLASLPIKAELKVFVRGNSAIEEIEEMVQTLQVSVLVIGLRKRNPVGKLLLGSMAQEILLNVPCPVLAVKAD</sequence>
<keyword evidence="4" id="KW-1185">Reference proteome</keyword>
<evidence type="ECO:0000313" key="3">
    <source>
        <dbReference type="EMBL" id="QEA14400.1"/>
    </source>
</evidence>
<dbReference type="InterPro" id="IPR006016">
    <property type="entry name" value="UspA"/>
</dbReference>
<dbReference type="AlphaFoldDB" id="A0A5B8RXZ0"/>
<organism evidence="3 4">
    <name type="scientific">Comamonas flocculans</name>
    <dbReference type="NCBI Taxonomy" id="2597701"/>
    <lineage>
        <taxon>Bacteria</taxon>
        <taxon>Pseudomonadati</taxon>
        <taxon>Pseudomonadota</taxon>
        <taxon>Betaproteobacteria</taxon>
        <taxon>Burkholderiales</taxon>
        <taxon>Comamonadaceae</taxon>
        <taxon>Comamonas</taxon>
    </lineage>
</organism>
<evidence type="ECO:0000256" key="1">
    <source>
        <dbReference type="ARBA" id="ARBA00008791"/>
    </source>
</evidence>
<dbReference type="CDD" id="cd00293">
    <property type="entry name" value="USP-like"/>
    <property type="match status" value="1"/>
</dbReference>
<dbReference type="InterPro" id="IPR006015">
    <property type="entry name" value="Universal_stress_UspA"/>
</dbReference>
<proteinExistence type="inferred from homology"/>
<dbReference type="Gene3D" id="3.40.50.620">
    <property type="entry name" value="HUPs"/>
    <property type="match status" value="1"/>
</dbReference>
<gene>
    <name evidence="3" type="ORF">FOZ74_15950</name>
</gene>
<dbReference type="OrthoDB" id="5419113at2"/>
<reference evidence="3 4" key="1">
    <citation type="submission" date="2019-07" db="EMBL/GenBank/DDBJ databases">
        <title>Complete genome sequence of Comamonas sp. NLF 7-7 isolated from livestock.</title>
        <authorList>
            <person name="Kim D.H."/>
            <person name="Kim J.G."/>
        </authorList>
    </citation>
    <scope>NUCLEOTIDE SEQUENCE [LARGE SCALE GENOMIC DNA]</scope>
    <source>
        <strain evidence="3 4">NLF 7-7</strain>
    </source>
</reference>
<dbReference type="Pfam" id="PF00582">
    <property type="entry name" value="Usp"/>
    <property type="match status" value="1"/>
</dbReference>
<dbReference type="RefSeq" id="WP_146914012.1">
    <property type="nucleotide sequence ID" value="NZ_CP042344.1"/>
</dbReference>
<dbReference type="InterPro" id="IPR014729">
    <property type="entry name" value="Rossmann-like_a/b/a_fold"/>
</dbReference>
<dbReference type="Proteomes" id="UP000321199">
    <property type="component" value="Chromosome"/>
</dbReference>